<evidence type="ECO:0000256" key="4">
    <source>
        <dbReference type="ARBA" id="ARBA00022989"/>
    </source>
</evidence>
<evidence type="ECO:0000256" key="5">
    <source>
        <dbReference type="ARBA" id="ARBA00023136"/>
    </source>
</evidence>
<accession>A0A6N8IT59</accession>
<comment type="caution">
    <text evidence="6">Lacks conserved residue(s) required for the propagation of feature annotation.</text>
</comment>
<organism evidence="7 8">
    <name type="scientific">Ramlibacter pinisoli</name>
    <dbReference type="NCBI Taxonomy" id="2682844"/>
    <lineage>
        <taxon>Bacteria</taxon>
        <taxon>Pseudomonadati</taxon>
        <taxon>Pseudomonadota</taxon>
        <taxon>Betaproteobacteria</taxon>
        <taxon>Burkholderiales</taxon>
        <taxon>Comamonadaceae</taxon>
        <taxon>Ramlibacter</taxon>
    </lineage>
</organism>
<dbReference type="EMBL" id="WSEL01000003">
    <property type="protein sequence ID" value="MVQ30054.1"/>
    <property type="molecule type" value="Genomic_DNA"/>
</dbReference>
<dbReference type="InterPro" id="IPR002994">
    <property type="entry name" value="Surf1/Shy1"/>
</dbReference>
<name>A0A6N8IT59_9BURK</name>
<keyword evidence="6" id="KW-1003">Cell membrane</keyword>
<keyword evidence="8" id="KW-1185">Reference proteome</keyword>
<evidence type="ECO:0000256" key="2">
    <source>
        <dbReference type="ARBA" id="ARBA00007165"/>
    </source>
</evidence>
<comment type="caution">
    <text evidence="7">The sequence shown here is derived from an EMBL/GenBank/DDBJ whole genome shotgun (WGS) entry which is preliminary data.</text>
</comment>
<dbReference type="AlphaFoldDB" id="A0A6N8IT59"/>
<gene>
    <name evidence="7" type="ORF">GON04_11385</name>
</gene>
<dbReference type="RefSeq" id="WP_157397985.1">
    <property type="nucleotide sequence ID" value="NZ_WSEL01000003.1"/>
</dbReference>
<proteinExistence type="inferred from homology"/>
<dbReference type="PROSITE" id="PS50895">
    <property type="entry name" value="SURF1"/>
    <property type="match status" value="1"/>
</dbReference>
<comment type="subcellular location">
    <subcellularLocation>
        <location evidence="6">Cell membrane</location>
        <topology evidence="6">Multi-pass membrane protein</topology>
    </subcellularLocation>
    <subcellularLocation>
        <location evidence="1">Membrane</location>
    </subcellularLocation>
</comment>
<evidence type="ECO:0000256" key="6">
    <source>
        <dbReference type="RuleBase" id="RU363076"/>
    </source>
</evidence>
<dbReference type="InterPro" id="IPR045214">
    <property type="entry name" value="Surf1/Surf4"/>
</dbReference>
<dbReference type="CDD" id="cd06662">
    <property type="entry name" value="SURF1"/>
    <property type="match status" value="1"/>
</dbReference>
<feature type="transmembrane region" description="Helical" evidence="6">
    <location>
        <begin position="213"/>
        <end position="231"/>
    </location>
</feature>
<keyword evidence="3 6" id="KW-0812">Transmembrane</keyword>
<keyword evidence="5 6" id="KW-0472">Membrane</keyword>
<dbReference type="PANTHER" id="PTHR23427">
    <property type="entry name" value="SURFEIT LOCUS PROTEIN"/>
    <property type="match status" value="1"/>
</dbReference>
<reference evidence="7 8" key="1">
    <citation type="submission" date="2019-12" db="EMBL/GenBank/DDBJ databases">
        <authorList>
            <person name="Huq M.A."/>
        </authorList>
    </citation>
    <scope>NUCLEOTIDE SEQUENCE [LARGE SCALE GENOMIC DNA]</scope>
    <source>
        <strain evidence="7 8">MAH-25</strain>
    </source>
</reference>
<dbReference type="GO" id="GO:0005886">
    <property type="term" value="C:plasma membrane"/>
    <property type="evidence" value="ECO:0007669"/>
    <property type="project" value="UniProtKB-SubCell"/>
</dbReference>
<dbReference type="Pfam" id="PF02104">
    <property type="entry name" value="SURF1"/>
    <property type="match status" value="1"/>
</dbReference>
<dbReference type="Proteomes" id="UP000469385">
    <property type="component" value="Unassembled WGS sequence"/>
</dbReference>
<dbReference type="PANTHER" id="PTHR23427:SF2">
    <property type="entry name" value="SURFEIT LOCUS PROTEIN 1"/>
    <property type="match status" value="1"/>
</dbReference>
<evidence type="ECO:0000256" key="1">
    <source>
        <dbReference type="ARBA" id="ARBA00004370"/>
    </source>
</evidence>
<sequence length="239" mass="25933">MTRARFWVVTAATAVGVAVTFSLGAWQFGRAHQKEALAGAIAARRDQAPLLPSALLAPDVAGQLHSPVRLRGTWVAERTVFLDNRQMGARVGFYVATPLRLTGTDRAVLVQRGWAPRNFERREALPPVETPAGEVELTGRIAPPPAKLYQFGSAGSGAIRQNLDLVPFAAETGLRLLPVTVLETGPASQGLLRDWPETGGRGPDTNYGYAAQWWALSALIAILYAWFQFIAPRRRAPQA</sequence>
<evidence type="ECO:0000313" key="8">
    <source>
        <dbReference type="Proteomes" id="UP000469385"/>
    </source>
</evidence>
<comment type="similarity">
    <text evidence="2 6">Belongs to the SURF1 family.</text>
</comment>
<protein>
    <recommendedName>
        <fullName evidence="6">SURF1-like protein</fullName>
    </recommendedName>
</protein>
<keyword evidence="4 6" id="KW-1133">Transmembrane helix</keyword>
<evidence type="ECO:0000313" key="7">
    <source>
        <dbReference type="EMBL" id="MVQ30054.1"/>
    </source>
</evidence>
<evidence type="ECO:0000256" key="3">
    <source>
        <dbReference type="ARBA" id="ARBA00022692"/>
    </source>
</evidence>